<dbReference type="EMBL" id="CP039393">
    <property type="protein sequence ID" value="QCD36963.1"/>
    <property type="molecule type" value="Genomic_DNA"/>
</dbReference>
<feature type="transmembrane region" description="Helical" evidence="1">
    <location>
        <begin position="29"/>
        <end position="47"/>
    </location>
</feature>
<gene>
    <name evidence="2" type="ORF">E7746_14285</name>
</gene>
<evidence type="ECO:0000313" key="3">
    <source>
        <dbReference type="Proteomes" id="UP000297031"/>
    </source>
</evidence>
<evidence type="ECO:0000256" key="1">
    <source>
        <dbReference type="SAM" id="Phobius"/>
    </source>
</evidence>
<dbReference type="Proteomes" id="UP000297031">
    <property type="component" value="Chromosome"/>
</dbReference>
<keyword evidence="3" id="KW-1185">Reference proteome</keyword>
<sequence length="92" mass="9619">MFMVLSLLMLGMGIGCVLRRFRCSADTSRSVSITIAALIFIFGTGVGSNKAILDNIGNIGVPALVISILGISGSLVAAYGYDRFFGKKGGEK</sequence>
<dbReference type="KEGG" id="mgod:E7746_14285"/>
<dbReference type="AlphaFoldDB" id="A0A4P7VRL5"/>
<protein>
    <submittedName>
        <fullName evidence="2">DUF340 domain-containing protein</fullName>
    </submittedName>
</protein>
<keyword evidence="1" id="KW-0812">Transmembrane</keyword>
<proteinExistence type="predicted"/>
<keyword evidence="1" id="KW-0472">Membrane</keyword>
<accession>A0A4P7VRL5</accession>
<name>A0A4P7VRL5_9BACT</name>
<reference evidence="2 3" key="1">
    <citation type="submission" date="2019-02" db="EMBL/GenBank/DDBJ databases">
        <title>Isolation and identification of novel species under the genus Muribaculum.</title>
        <authorList>
            <person name="Miyake S."/>
            <person name="Ding Y."/>
            <person name="Low A."/>
            <person name="Soh M."/>
            <person name="Seedorf H."/>
        </authorList>
    </citation>
    <scope>NUCLEOTIDE SEQUENCE [LARGE SCALE GENOMIC DNA]</scope>
    <source>
        <strain evidence="2 3">TLL-A4</strain>
    </source>
</reference>
<dbReference type="GO" id="GO:0015661">
    <property type="term" value="F:L-lysine efflux transmembrane transporter activity"/>
    <property type="evidence" value="ECO:0007669"/>
    <property type="project" value="InterPro"/>
</dbReference>
<dbReference type="OrthoDB" id="1122861at2"/>
<dbReference type="InterPro" id="IPR005642">
    <property type="entry name" value="LysO"/>
</dbReference>
<dbReference type="Pfam" id="PF03956">
    <property type="entry name" value="Lys_export"/>
    <property type="match status" value="1"/>
</dbReference>
<feature type="transmembrane region" description="Helical" evidence="1">
    <location>
        <begin position="59"/>
        <end position="81"/>
    </location>
</feature>
<keyword evidence="1" id="KW-1133">Transmembrane helix</keyword>
<evidence type="ECO:0000313" key="2">
    <source>
        <dbReference type="EMBL" id="QCD36963.1"/>
    </source>
</evidence>
<organism evidence="2 3">
    <name type="scientific">Muribaculum gordoncarteri</name>
    <dbReference type="NCBI Taxonomy" id="2530390"/>
    <lineage>
        <taxon>Bacteria</taxon>
        <taxon>Pseudomonadati</taxon>
        <taxon>Bacteroidota</taxon>
        <taxon>Bacteroidia</taxon>
        <taxon>Bacteroidales</taxon>
        <taxon>Muribaculaceae</taxon>
        <taxon>Muribaculum</taxon>
    </lineage>
</organism>